<evidence type="ECO:0000313" key="7">
    <source>
        <dbReference type="Proteomes" id="UP001328107"/>
    </source>
</evidence>
<keyword evidence="7" id="KW-1185">Reference proteome</keyword>
<dbReference type="Proteomes" id="UP001328107">
    <property type="component" value="Unassembled WGS sequence"/>
</dbReference>
<proteinExistence type="predicted"/>
<keyword evidence="1 3" id="KW-0479">Metal-binding</keyword>
<gene>
    <name evidence="6" type="ORF">PMAYCL1PPCAC_08017</name>
</gene>
<sequence length="403" mass="45832">TANDDRVDCDLHFEIVEQLDRRFRLYQLEDGCIFFYDGEDLFVKWRREKFVSNFRDRFGQNKVYGMGVCDKAIYFATQSKIYKATFDCPNVDFEFVRDQLPDEQVHTGALCTRKREGKSYVYRMSQNPYQDGVRDRSDADVLAVVGQKIFYRSQRLKYWISKPAPCEFHVEFDGALKGQTLVYAPNDESPNVYVASGSKMAAVRNGSVVPLEAFPFNGIPQILSIVGVHDGVMTVMANDNTLWQAPIRDVEAPRSRIEKLLEELLRETINLRESISNTQPRTSSSPSREVLTHHVGQMNSTLAKVSIKPRAQSELPFREAGNSKAPTPDQSFSAKATPESEKPPECPMCTICQIKCPNMIFYDCKHVAVCEECYSKTTAASIRMTSCPICRKPIRKAEKIFFG</sequence>
<protein>
    <recommendedName>
        <fullName evidence="5">RING-type domain-containing protein</fullName>
    </recommendedName>
</protein>
<reference evidence="7" key="1">
    <citation type="submission" date="2022-10" db="EMBL/GenBank/DDBJ databases">
        <title>Genome assembly of Pristionchus species.</title>
        <authorList>
            <person name="Yoshida K."/>
            <person name="Sommer R.J."/>
        </authorList>
    </citation>
    <scope>NUCLEOTIDE SEQUENCE [LARGE SCALE GENOMIC DNA]</scope>
    <source>
        <strain evidence="7">RS5460</strain>
    </source>
</reference>
<dbReference type="Pfam" id="PF13920">
    <property type="entry name" value="zf-C3HC4_3"/>
    <property type="match status" value="1"/>
</dbReference>
<evidence type="ECO:0000256" key="3">
    <source>
        <dbReference type="PROSITE-ProRule" id="PRU00175"/>
    </source>
</evidence>
<dbReference type="InterPro" id="IPR013083">
    <property type="entry name" value="Znf_RING/FYVE/PHD"/>
</dbReference>
<dbReference type="AlphaFoldDB" id="A0AAN4ZAX4"/>
<feature type="region of interest" description="Disordered" evidence="4">
    <location>
        <begin position="318"/>
        <end position="343"/>
    </location>
</feature>
<dbReference type="EMBL" id="BTRK01000002">
    <property type="protein sequence ID" value="GMR37822.1"/>
    <property type="molecule type" value="Genomic_DNA"/>
</dbReference>
<evidence type="ECO:0000256" key="2">
    <source>
        <dbReference type="ARBA" id="ARBA00022833"/>
    </source>
</evidence>
<keyword evidence="2" id="KW-0862">Zinc</keyword>
<dbReference type="Gene3D" id="3.30.40.10">
    <property type="entry name" value="Zinc/RING finger domain, C3HC4 (zinc finger)"/>
    <property type="match status" value="1"/>
</dbReference>
<comment type="caution">
    <text evidence="6">The sequence shown here is derived from an EMBL/GenBank/DDBJ whole genome shotgun (WGS) entry which is preliminary data.</text>
</comment>
<dbReference type="InterPro" id="IPR001841">
    <property type="entry name" value="Znf_RING"/>
</dbReference>
<evidence type="ECO:0000259" key="5">
    <source>
        <dbReference type="PROSITE" id="PS50089"/>
    </source>
</evidence>
<evidence type="ECO:0000256" key="1">
    <source>
        <dbReference type="ARBA" id="ARBA00022771"/>
    </source>
</evidence>
<feature type="compositionally biased region" description="Polar residues" evidence="4">
    <location>
        <begin position="324"/>
        <end position="334"/>
    </location>
</feature>
<feature type="domain" description="RING-type" evidence="5">
    <location>
        <begin position="349"/>
        <end position="391"/>
    </location>
</feature>
<keyword evidence="1 3" id="KW-0863">Zinc-finger</keyword>
<evidence type="ECO:0000256" key="4">
    <source>
        <dbReference type="SAM" id="MobiDB-lite"/>
    </source>
</evidence>
<dbReference type="GO" id="GO:0008270">
    <property type="term" value="F:zinc ion binding"/>
    <property type="evidence" value="ECO:0007669"/>
    <property type="project" value="UniProtKB-KW"/>
</dbReference>
<dbReference type="PROSITE" id="PS50089">
    <property type="entry name" value="ZF_RING_2"/>
    <property type="match status" value="1"/>
</dbReference>
<evidence type="ECO:0000313" key="6">
    <source>
        <dbReference type="EMBL" id="GMR37822.1"/>
    </source>
</evidence>
<organism evidence="6 7">
    <name type="scientific">Pristionchus mayeri</name>
    <dbReference type="NCBI Taxonomy" id="1317129"/>
    <lineage>
        <taxon>Eukaryota</taxon>
        <taxon>Metazoa</taxon>
        <taxon>Ecdysozoa</taxon>
        <taxon>Nematoda</taxon>
        <taxon>Chromadorea</taxon>
        <taxon>Rhabditida</taxon>
        <taxon>Rhabditina</taxon>
        <taxon>Diplogasteromorpha</taxon>
        <taxon>Diplogasteroidea</taxon>
        <taxon>Neodiplogasteridae</taxon>
        <taxon>Pristionchus</taxon>
    </lineage>
</organism>
<accession>A0AAN4ZAX4</accession>
<name>A0AAN4ZAX4_9BILA</name>
<feature type="non-terminal residue" evidence="6">
    <location>
        <position position="1"/>
    </location>
</feature>
<dbReference type="SUPFAM" id="SSF57850">
    <property type="entry name" value="RING/U-box"/>
    <property type="match status" value="1"/>
</dbReference>